<keyword evidence="4" id="KW-0802">TPR repeat</keyword>
<dbReference type="InterPro" id="IPR019734">
    <property type="entry name" value="TPR_rpt"/>
</dbReference>
<evidence type="ECO:0000313" key="8">
    <source>
        <dbReference type="Proteomes" id="UP001329430"/>
    </source>
</evidence>
<dbReference type="GO" id="GO:0003341">
    <property type="term" value="P:cilium movement"/>
    <property type="evidence" value="ECO:0007669"/>
    <property type="project" value="TreeGrafter"/>
</dbReference>
<evidence type="ECO:0000256" key="2">
    <source>
        <dbReference type="ARBA" id="ARBA00022490"/>
    </source>
</evidence>
<evidence type="ECO:0000313" key="7">
    <source>
        <dbReference type="EMBL" id="KAK5643682.1"/>
    </source>
</evidence>
<dbReference type="GO" id="GO:0005737">
    <property type="term" value="C:cytoplasm"/>
    <property type="evidence" value="ECO:0007669"/>
    <property type="project" value="UniProtKB-SubCell"/>
</dbReference>
<keyword evidence="3" id="KW-0677">Repeat</keyword>
<dbReference type="Proteomes" id="UP001329430">
    <property type="component" value="Chromosome 5"/>
</dbReference>
<gene>
    <name evidence="7" type="ORF">RI129_007527</name>
</gene>
<reference evidence="7 8" key="1">
    <citation type="journal article" date="2024" name="Insects">
        <title>An Improved Chromosome-Level Genome Assembly of the Firefly Pyrocoelia pectoralis.</title>
        <authorList>
            <person name="Fu X."/>
            <person name="Meyer-Rochow V.B."/>
            <person name="Ballantyne L."/>
            <person name="Zhu X."/>
        </authorList>
    </citation>
    <scope>NUCLEOTIDE SEQUENCE [LARGE SCALE GENOMIC DNA]</scope>
    <source>
        <strain evidence="7">XCY_ONT2</strain>
    </source>
</reference>
<dbReference type="PANTHER" id="PTHR46630:SF1">
    <property type="entry name" value="TETRATRICOPEPTIDE REPEAT PROTEIN 29"/>
    <property type="match status" value="1"/>
</dbReference>
<keyword evidence="2" id="KW-0963">Cytoplasm</keyword>
<name>A0AAN7ZH45_9COLE</name>
<organism evidence="7 8">
    <name type="scientific">Pyrocoelia pectoralis</name>
    <dbReference type="NCBI Taxonomy" id="417401"/>
    <lineage>
        <taxon>Eukaryota</taxon>
        <taxon>Metazoa</taxon>
        <taxon>Ecdysozoa</taxon>
        <taxon>Arthropoda</taxon>
        <taxon>Hexapoda</taxon>
        <taxon>Insecta</taxon>
        <taxon>Pterygota</taxon>
        <taxon>Neoptera</taxon>
        <taxon>Endopterygota</taxon>
        <taxon>Coleoptera</taxon>
        <taxon>Polyphaga</taxon>
        <taxon>Elateriformia</taxon>
        <taxon>Elateroidea</taxon>
        <taxon>Lampyridae</taxon>
        <taxon>Lampyrinae</taxon>
        <taxon>Pyrocoelia</taxon>
    </lineage>
</organism>
<dbReference type="PANTHER" id="PTHR46630">
    <property type="entry name" value="TETRATRICOPEPTIDE REPEAT PROTEIN 29"/>
    <property type="match status" value="1"/>
</dbReference>
<comment type="function">
    <text evidence="6">Axonemal protein which is implicated in axonemal and/or peri-axonemal structure assembly and regulates flagellum assembly and beating and therefore sperm motility.</text>
</comment>
<sequence length="461" mass="52404">MDAKLPLSPIKRERLKKQKLLLLKQSMRASLPVLNRDEIRRKFLRQLVQYQDDLVKEHGIDSIVGQRPLLYKTRENLDLVYHGFSNAEMAHFKDDVIQEIDIFLTLGIHFGFGAENWWWLGEQILIQANNISNDFTKDGGRKQALIKFIYGKFLFENMGDWEKAKSLLIESRALSIGSTWSARRELGSNQETLFVESCILLYKILLIEAKEAMKYDPLKGARICTLAQKRALDACDRIGEANALMLQGICETEAGDANAAAISFENVLVLYKRCKQREGVCEARIHAALAYLKIGKFSTALSHLETLLKYAQGNDLPYYIAQAHKCLGEFHLNQGSPHLATPLLIKAIHHFHDIGDVLNREQVKNLAAISAGQELIPNYAELILKSGRKGSKGYESVVKLVKWKDTRELFWTEESSCLSFDRSKLQFIDVTLDNSVDDTSSEKVIDIIEMETDVEQNELLD</sequence>
<dbReference type="GO" id="GO:0005929">
    <property type="term" value="C:cilium"/>
    <property type="evidence" value="ECO:0007669"/>
    <property type="project" value="TreeGrafter"/>
</dbReference>
<keyword evidence="8" id="KW-1185">Reference proteome</keyword>
<evidence type="ECO:0000256" key="4">
    <source>
        <dbReference type="ARBA" id="ARBA00022803"/>
    </source>
</evidence>
<dbReference type="EMBL" id="JAVRBK010000005">
    <property type="protein sequence ID" value="KAK5643682.1"/>
    <property type="molecule type" value="Genomic_DNA"/>
</dbReference>
<evidence type="ECO:0000256" key="3">
    <source>
        <dbReference type="ARBA" id="ARBA00022737"/>
    </source>
</evidence>
<dbReference type="Gene3D" id="1.25.40.10">
    <property type="entry name" value="Tetratricopeptide repeat domain"/>
    <property type="match status" value="1"/>
</dbReference>
<accession>A0AAN7ZH45</accession>
<dbReference type="InterPro" id="IPR011990">
    <property type="entry name" value="TPR-like_helical_dom_sf"/>
</dbReference>
<comment type="caution">
    <text evidence="7">The sequence shown here is derived from an EMBL/GenBank/DDBJ whole genome shotgun (WGS) entry which is preliminary data.</text>
</comment>
<evidence type="ECO:0000256" key="5">
    <source>
        <dbReference type="ARBA" id="ARBA00040665"/>
    </source>
</evidence>
<proteinExistence type="predicted"/>
<evidence type="ECO:0000256" key="1">
    <source>
        <dbReference type="ARBA" id="ARBA00004496"/>
    </source>
</evidence>
<dbReference type="InterPro" id="IPR051476">
    <property type="entry name" value="Bac_ResReg_Asp_Phosphatase"/>
</dbReference>
<dbReference type="SUPFAM" id="SSF48452">
    <property type="entry name" value="TPR-like"/>
    <property type="match status" value="1"/>
</dbReference>
<dbReference type="AlphaFoldDB" id="A0AAN7ZH45"/>
<dbReference type="SMART" id="SM00028">
    <property type="entry name" value="TPR"/>
    <property type="match status" value="3"/>
</dbReference>
<comment type="subcellular location">
    <subcellularLocation>
        <location evidence="1">Cytoplasm</location>
    </subcellularLocation>
</comment>
<protein>
    <recommendedName>
        <fullName evidence="5">Tetratricopeptide repeat protein 29</fullName>
    </recommendedName>
</protein>
<evidence type="ECO:0000256" key="6">
    <source>
        <dbReference type="ARBA" id="ARBA00044739"/>
    </source>
</evidence>